<keyword evidence="2" id="KW-1185">Reference proteome</keyword>
<gene>
    <name evidence="1" type="ORF">PACLA_8A009549</name>
</gene>
<dbReference type="AlphaFoldDB" id="A0A7D9DJ12"/>
<comment type="caution">
    <text evidence="1">The sequence shown here is derived from an EMBL/GenBank/DDBJ whole genome shotgun (WGS) entry which is preliminary data.</text>
</comment>
<proteinExistence type="predicted"/>
<protein>
    <submittedName>
        <fullName evidence="1">Uncharacterized protein</fullName>
    </submittedName>
</protein>
<evidence type="ECO:0000313" key="2">
    <source>
        <dbReference type="Proteomes" id="UP001152795"/>
    </source>
</evidence>
<dbReference type="Proteomes" id="UP001152795">
    <property type="component" value="Unassembled WGS sequence"/>
</dbReference>
<name>A0A7D9DJ12_PARCT</name>
<evidence type="ECO:0000313" key="1">
    <source>
        <dbReference type="EMBL" id="CAB3985809.1"/>
    </source>
</evidence>
<sequence length="112" mass="12802">MIVECSLSNRLKHIAFGIPLDFQQGNIEDFRYSTILSLFAQKVEVDYQYCELPEAAKLKGHTQHTTARIDQNVTLEMNEEKVCKTQTDDTMMYPHTSNPHCPVGPQLCKNGR</sequence>
<accession>A0A7D9DJ12</accession>
<dbReference type="EMBL" id="CACRXK020000926">
    <property type="protein sequence ID" value="CAB3985809.1"/>
    <property type="molecule type" value="Genomic_DNA"/>
</dbReference>
<organism evidence="1 2">
    <name type="scientific">Paramuricea clavata</name>
    <name type="common">Red gorgonian</name>
    <name type="synonym">Violescent sea-whip</name>
    <dbReference type="NCBI Taxonomy" id="317549"/>
    <lineage>
        <taxon>Eukaryota</taxon>
        <taxon>Metazoa</taxon>
        <taxon>Cnidaria</taxon>
        <taxon>Anthozoa</taxon>
        <taxon>Octocorallia</taxon>
        <taxon>Malacalcyonacea</taxon>
        <taxon>Plexauridae</taxon>
        <taxon>Paramuricea</taxon>
    </lineage>
</organism>
<reference evidence="1" key="1">
    <citation type="submission" date="2020-04" db="EMBL/GenBank/DDBJ databases">
        <authorList>
            <person name="Alioto T."/>
            <person name="Alioto T."/>
            <person name="Gomez Garrido J."/>
        </authorList>
    </citation>
    <scope>NUCLEOTIDE SEQUENCE</scope>
    <source>
        <strain evidence="1">A484AB</strain>
    </source>
</reference>